<reference evidence="12 13" key="1">
    <citation type="submission" date="2019-01" db="EMBL/GenBank/DDBJ databases">
        <title>A draft genome assembly of the solar-powered sea slug Elysia chlorotica.</title>
        <authorList>
            <person name="Cai H."/>
            <person name="Li Q."/>
            <person name="Fang X."/>
            <person name="Li J."/>
            <person name="Curtis N.E."/>
            <person name="Altenburger A."/>
            <person name="Shibata T."/>
            <person name="Feng M."/>
            <person name="Maeda T."/>
            <person name="Schwartz J.A."/>
            <person name="Shigenobu S."/>
            <person name="Lundholm N."/>
            <person name="Nishiyama T."/>
            <person name="Yang H."/>
            <person name="Hasebe M."/>
            <person name="Li S."/>
            <person name="Pierce S.K."/>
            <person name="Wang J."/>
        </authorList>
    </citation>
    <scope>NUCLEOTIDE SEQUENCE [LARGE SCALE GENOMIC DNA]</scope>
    <source>
        <strain evidence="12">EC2010</strain>
        <tissue evidence="12">Whole organism of an adult</tissue>
    </source>
</reference>
<comment type="caution">
    <text evidence="12">The sequence shown here is derived from an EMBL/GenBank/DDBJ whole genome shotgun (WGS) entry which is preliminary data.</text>
</comment>
<evidence type="ECO:0000256" key="10">
    <source>
        <dbReference type="SAM" id="Phobius"/>
    </source>
</evidence>
<evidence type="ECO:0000256" key="9">
    <source>
        <dbReference type="SAM" id="MobiDB-lite"/>
    </source>
</evidence>
<keyword evidence="13" id="KW-1185">Reference proteome</keyword>
<feature type="non-terminal residue" evidence="12">
    <location>
        <position position="303"/>
    </location>
</feature>
<evidence type="ECO:0000256" key="3">
    <source>
        <dbReference type="ARBA" id="ARBA00022989"/>
    </source>
</evidence>
<dbReference type="Proteomes" id="UP000271974">
    <property type="component" value="Unassembled WGS sequence"/>
</dbReference>
<evidence type="ECO:0000256" key="6">
    <source>
        <dbReference type="ARBA" id="ARBA00023170"/>
    </source>
</evidence>
<dbReference type="PROSITE" id="PS00237">
    <property type="entry name" value="G_PROTEIN_RECEP_F1_1"/>
    <property type="match status" value="1"/>
</dbReference>
<dbReference type="Gene3D" id="1.20.1070.10">
    <property type="entry name" value="Rhodopsin 7-helix transmembrane proteins"/>
    <property type="match status" value="1"/>
</dbReference>
<dbReference type="InterPro" id="IPR000276">
    <property type="entry name" value="GPCR_Rhodpsn"/>
</dbReference>
<dbReference type="STRING" id="188477.A0A433SKC0"/>
<evidence type="ECO:0000256" key="7">
    <source>
        <dbReference type="ARBA" id="ARBA00023224"/>
    </source>
</evidence>
<keyword evidence="7 8" id="KW-0807">Transducer</keyword>
<evidence type="ECO:0000313" key="13">
    <source>
        <dbReference type="Proteomes" id="UP000271974"/>
    </source>
</evidence>
<dbReference type="PANTHER" id="PTHR24243">
    <property type="entry name" value="G-PROTEIN COUPLED RECEPTOR"/>
    <property type="match status" value="1"/>
</dbReference>
<keyword evidence="5 10" id="KW-0472">Membrane</keyword>
<dbReference type="PROSITE" id="PS50262">
    <property type="entry name" value="G_PROTEIN_RECEP_F1_2"/>
    <property type="match status" value="1"/>
</dbReference>
<dbReference type="GO" id="GO:0005886">
    <property type="term" value="C:plasma membrane"/>
    <property type="evidence" value="ECO:0007669"/>
    <property type="project" value="TreeGrafter"/>
</dbReference>
<proteinExistence type="inferred from homology"/>
<dbReference type="PRINTS" id="PR00237">
    <property type="entry name" value="GPCRRHODOPSN"/>
</dbReference>
<evidence type="ECO:0000256" key="4">
    <source>
        <dbReference type="ARBA" id="ARBA00023040"/>
    </source>
</evidence>
<dbReference type="SUPFAM" id="SSF81321">
    <property type="entry name" value="Family A G protein-coupled receptor-like"/>
    <property type="match status" value="1"/>
</dbReference>
<evidence type="ECO:0000259" key="11">
    <source>
        <dbReference type="PROSITE" id="PS50262"/>
    </source>
</evidence>
<accession>A0A433SKC0</accession>
<evidence type="ECO:0000256" key="2">
    <source>
        <dbReference type="ARBA" id="ARBA00022692"/>
    </source>
</evidence>
<feature type="transmembrane region" description="Helical" evidence="10">
    <location>
        <begin position="136"/>
        <end position="157"/>
    </location>
</feature>
<feature type="domain" description="G-protein coupled receptors family 1 profile" evidence="11">
    <location>
        <begin position="77"/>
        <end position="303"/>
    </location>
</feature>
<feature type="transmembrane region" description="Helical" evidence="10">
    <location>
        <begin position="235"/>
        <end position="257"/>
    </location>
</feature>
<feature type="compositionally biased region" description="Low complexity" evidence="9">
    <location>
        <begin position="285"/>
        <end position="303"/>
    </location>
</feature>
<feature type="region of interest" description="Disordered" evidence="9">
    <location>
        <begin position="275"/>
        <end position="303"/>
    </location>
</feature>
<evidence type="ECO:0000256" key="1">
    <source>
        <dbReference type="ARBA" id="ARBA00004141"/>
    </source>
</evidence>
<dbReference type="AlphaFoldDB" id="A0A433SKC0"/>
<protein>
    <recommendedName>
        <fullName evidence="11">G-protein coupled receptors family 1 profile domain-containing protein</fullName>
    </recommendedName>
</protein>
<dbReference type="PANTHER" id="PTHR24243:SF224">
    <property type="entry name" value="G-PROTEIN COUPLED RECEPTOR 19-RELATED"/>
    <property type="match status" value="1"/>
</dbReference>
<name>A0A433SKC0_ELYCH</name>
<feature type="transmembrane region" description="Helical" evidence="10">
    <location>
        <begin position="177"/>
        <end position="198"/>
    </location>
</feature>
<organism evidence="12 13">
    <name type="scientific">Elysia chlorotica</name>
    <name type="common">Eastern emerald elysia</name>
    <name type="synonym">Sea slug</name>
    <dbReference type="NCBI Taxonomy" id="188477"/>
    <lineage>
        <taxon>Eukaryota</taxon>
        <taxon>Metazoa</taxon>
        <taxon>Spiralia</taxon>
        <taxon>Lophotrochozoa</taxon>
        <taxon>Mollusca</taxon>
        <taxon>Gastropoda</taxon>
        <taxon>Heterobranchia</taxon>
        <taxon>Euthyneura</taxon>
        <taxon>Panpulmonata</taxon>
        <taxon>Sacoglossa</taxon>
        <taxon>Placobranchoidea</taxon>
        <taxon>Plakobranchidae</taxon>
        <taxon>Elysia</taxon>
    </lineage>
</organism>
<evidence type="ECO:0000256" key="5">
    <source>
        <dbReference type="ARBA" id="ARBA00023136"/>
    </source>
</evidence>
<sequence>MPEPTLVTPSGYFQPTTGTISFSSNVSHGNTTVSTTQDPWARISPDAFLSNLDLAYSQRVFPAMFVLGVLMVAGAVGNAAVLYVYTCRARRQGGTVTRFIQALALFDLLSCCLAIPGEIMDMRNNYTFGRSPLCKLVRTVNLFCTLTSGITLIVVAIDRYKRICCPLKRQISPRGAATIVCVASVIALVLSSPTAIIYGRRTVLTAHPLVKGADCSIGDRYVNTAIPLVYNGVQMLLFLIGFFILLVLYVYIARRIWRHEHQRLQRRRSCHLGTLPGLRKGQKFPTSPSDAASSSPPTTELAS</sequence>
<evidence type="ECO:0000313" key="12">
    <source>
        <dbReference type="EMBL" id="RUS69591.1"/>
    </source>
</evidence>
<dbReference type="InterPro" id="IPR017452">
    <property type="entry name" value="GPCR_Rhodpsn_7TM"/>
</dbReference>
<keyword evidence="3 10" id="KW-1133">Transmembrane helix</keyword>
<keyword evidence="6 8" id="KW-0675">Receptor</keyword>
<dbReference type="EMBL" id="RQTK01001628">
    <property type="protein sequence ID" value="RUS69591.1"/>
    <property type="molecule type" value="Genomic_DNA"/>
</dbReference>
<dbReference type="GO" id="GO:0004930">
    <property type="term" value="F:G protein-coupled receptor activity"/>
    <property type="evidence" value="ECO:0007669"/>
    <property type="project" value="UniProtKB-KW"/>
</dbReference>
<gene>
    <name evidence="12" type="ORF">EGW08_022651</name>
</gene>
<feature type="transmembrane region" description="Helical" evidence="10">
    <location>
        <begin position="96"/>
        <end position="116"/>
    </location>
</feature>
<comment type="subcellular location">
    <subcellularLocation>
        <location evidence="1">Membrane</location>
        <topology evidence="1">Multi-pass membrane protein</topology>
    </subcellularLocation>
</comment>
<keyword evidence="4 8" id="KW-0297">G-protein coupled receptor</keyword>
<dbReference type="Pfam" id="PF00001">
    <property type="entry name" value="7tm_1"/>
    <property type="match status" value="1"/>
</dbReference>
<dbReference type="OrthoDB" id="6082926at2759"/>
<feature type="transmembrane region" description="Helical" evidence="10">
    <location>
        <begin position="60"/>
        <end position="84"/>
    </location>
</feature>
<evidence type="ECO:0000256" key="8">
    <source>
        <dbReference type="RuleBase" id="RU000688"/>
    </source>
</evidence>
<keyword evidence="2 8" id="KW-0812">Transmembrane</keyword>
<comment type="similarity">
    <text evidence="8">Belongs to the G-protein coupled receptor 1 family.</text>
</comment>